<accession>A0ABT7QRJ4</accession>
<evidence type="ECO:0000256" key="7">
    <source>
        <dbReference type="ARBA" id="ARBA00046231"/>
    </source>
</evidence>
<dbReference type="Gene3D" id="3.10.50.40">
    <property type="match status" value="1"/>
</dbReference>
<evidence type="ECO:0000256" key="3">
    <source>
        <dbReference type="ARBA" id="ARBA00022490"/>
    </source>
</evidence>
<evidence type="ECO:0000256" key="6">
    <source>
        <dbReference type="ARBA" id="ARBA00043072"/>
    </source>
</evidence>
<evidence type="ECO:0000259" key="9">
    <source>
        <dbReference type="PROSITE" id="PS50198"/>
    </source>
</evidence>
<dbReference type="Pfam" id="PF00639">
    <property type="entry name" value="Rotamase"/>
    <property type="match status" value="1"/>
</dbReference>
<dbReference type="EMBL" id="JAQIBC010000001">
    <property type="protein sequence ID" value="MDM5263164.1"/>
    <property type="molecule type" value="Genomic_DNA"/>
</dbReference>
<gene>
    <name evidence="10" type="ORF">PF327_03065</name>
</gene>
<dbReference type="GO" id="GO:0003755">
    <property type="term" value="F:peptidyl-prolyl cis-trans isomerase activity"/>
    <property type="evidence" value="ECO:0007669"/>
    <property type="project" value="UniProtKB-EC"/>
</dbReference>
<dbReference type="Proteomes" id="UP001169066">
    <property type="component" value="Unassembled WGS sequence"/>
</dbReference>
<keyword evidence="11" id="KW-1185">Reference proteome</keyword>
<evidence type="ECO:0000256" key="2">
    <source>
        <dbReference type="ARBA" id="ARBA00007656"/>
    </source>
</evidence>
<dbReference type="PANTHER" id="PTHR43629">
    <property type="entry name" value="PEPTIDYL-PROLYL CIS-TRANS ISOMERASE"/>
    <property type="match status" value="1"/>
</dbReference>
<proteinExistence type="inferred from homology"/>
<dbReference type="PROSITE" id="PS01096">
    <property type="entry name" value="PPIC_PPIASE_1"/>
    <property type="match status" value="1"/>
</dbReference>
<dbReference type="PANTHER" id="PTHR43629:SF2">
    <property type="entry name" value="RHODANESE-LIKE_PPIC DOMAIN-CONTAINING PROTEIN 12, CHLOROPLASTIC"/>
    <property type="match status" value="1"/>
</dbReference>
<comment type="function">
    <text evidence="7">PPIases accelerate the folding of proteins. It prefers amino acid residues with hydrophobic side chains like leucine and phenylalanine in the P1 position of the peptides substrates.</text>
</comment>
<dbReference type="InterPro" id="IPR000297">
    <property type="entry name" value="PPIase_PpiC"/>
</dbReference>
<feature type="domain" description="PpiC" evidence="9">
    <location>
        <begin position="8"/>
        <end position="98"/>
    </location>
</feature>
<evidence type="ECO:0000256" key="8">
    <source>
        <dbReference type="PROSITE-ProRule" id="PRU00278"/>
    </source>
</evidence>
<keyword evidence="8" id="KW-0697">Rotamase</keyword>
<name>A0ABT7QRJ4_9BACT</name>
<dbReference type="InterPro" id="IPR023058">
    <property type="entry name" value="PPIase_PpiC_CS"/>
</dbReference>
<evidence type="ECO:0000256" key="4">
    <source>
        <dbReference type="ARBA" id="ARBA00040926"/>
    </source>
</evidence>
<comment type="similarity">
    <text evidence="2">Belongs to the PpiC/parvulin rotamase family.</text>
</comment>
<reference evidence="10" key="1">
    <citation type="submission" date="2023-01" db="EMBL/GenBank/DDBJ databases">
        <title>Sulfurovum sp. XTW-4 genome assembly.</title>
        <authorList>
            <person name="Wang J."/>
        </authorList>
    </citation>
    <scope>NUCLEOTIDE SEQUENCE</scope>
    <source>
        <strain evidence="10">XTW-4</strain>
    </source>
</reference>
<evidence type="ECO:0000313" key="10">
    <source>
        <dbReference type="EMBL" id="MDM5263164.1"/>
    </source>
</evidence>
<sequence length="100" mass="11021">MKSKEIIMATASARHILVNDEALCRELKEKINAGEITFEEAAKQNSTCPSGARGGELGRFGQGQMVPEFDRVVFNDEVGVVHGPVKTQFGYHLLEITERS</sequence>
<organism evidence="10 11">
    <name type="scientific">Sulfurovum xiamenensis</name>
    <dbReference type="NCBI Taxonomy" id="3019066"/>
    <lineage>
        <taxon>Bacteria</taxon>
        <taxon>Pseudomonadati</taxon>
        <taxon>Campylobacterota</taxon>
        <taxon>Epsilonproteobacteria</taxon>
        <taxon>Campylobacterales</taxon>
        <taxon>Sulfurovaceae</taxon>
        <taxon>Sulfurovum</taxon>
    </lineage>
</organism>
<comment type="caution">
    <text evidence="10">The sequence shown here is derived from an EMBL/GenBank/DDBJ whole genome shotgun (WGS) entry which is preliminary data.</text>
</comment>
<evidence type="ECO:0000313" key="11">
    <source>
        <dbReference type="Proteomes" id="UP001169066"/>
    </source>
</evidence>
<keyword evidence="8 10" id="KW-0413">Isomerase</keyword>
<protein>
    <recommendedName>
        <fullName evidence="4">Peptidyl-prolyl cis-trans isomerase C</fullName>
    </recommendedName>
    <alternativeName>
        <fullName evidence="6">Parvulin</fullName>
    </alternativeName>
    <alternativeName>
        <fullName evidence="5">Rotamase C</fullName>
    </alternativeName>
</protein>
<keyword evidence="3" id="KW-0963">Cytoplasm</keyword>
<dbReference type="PROSITE" id="PS50198">
    <property type="entry name" value="PPIC_PPIASE_2"/>
    <property type="match status" value="1"/>
</dbReference>
<dbReference type="InterPro" id="IPR046357">
    <property type="entry name" value="PPIase_dom_sf"/>
</dbReference>
<dbReference type="SUPFAM" id="SSF54534">
    <property type="entry name" value="FKBP-like"/>
    <property type="match status" value="1"/>
</dbReference>
<evidence type="ECO:0000256" key="5">
    <source>
        <dbReference type="ARBA" id="ARBA00041926"/>
    </source>
</evidence>
<evidence type="ECO:0000256" key="1">
    <source>
        <dbReference type="ARBA" id="ARBA00004496"/>
    </source>
</evidence>
<dbReference type="InterPro" id="IPR052204">
    <property type="entry name" value="PpiC/parvulin_rotamase"/>
</dbReference>
<comment type="subcellular location">
    <subcellularLocation>
        <location evidence="1">Cytoplasm</location>
    </subcellularLocation>
</comment>
<dbReference type="RefSeq" id="WP_289401305.1">
    <property type="nucleotide sequence ID" value="NZ_JAQIBC010000001.1"/>
</dbReference>